<evidence type="ECO:0000313" key="3">
    <source>
        <dbReference type="Proteomes" id="UP000008080"/>
    </source>
</evidence>
<accession>Q6MKC5</accession>
<dbReference type="EMBL" id="BX842652">
    <property type="protein sequence ID" value="CAE80282.1"/>
    <property type="molecule type" value="Genomic_DNA"/>
</dbReference>
<protein>
    <submittedName>
        <fullName evidence="2">Predicted hydrolase</fullName>
    </submittedName>
</protein>
<evidence type="ECO:0000256" key="1">
    <source>
        <dbReference type="SAM" id="SignalP"/>
    </source>
</evidence>
<evidence type="ECO:0000313" key="2">
    <source>
        <dbReference type="EMBL" id="CAE80282.1"/>
    </source>
</evidence>
<dbReference type="SUPFAM" id="SSF56281">
    <property type="entry name" value="Metallo-hydrolase/oxidoreductase"/>
    <property type="match status" value="1"/>
</dbReference>
<dbReference type="PANTHER" id="PTHR30619">
    <property type="entry name" value="DNA INTERNALIZATION/COMPETENCE PROTEIN COMEC/REC2"/>
    <property type="match status" value="1"/>
</dbReference>
<name>Q6MKC5_BDEBA</name>
<keyword evidence="1" id="KW-0732">Signal</keyword>
<keyword evidence="3" id="KW-1185">Reference proteome</keyword>
<dbReference type="KEGG" id="bba:Bd2476"/>
<dbReference type="HOGENOM" id="CLU_1183158_0_0_7"/>
<feature type="chain" id="PRO_5004276898" evidence="1">
    <location>
        <begin position="19"/>
        <end position="243"/>
    </location>
</feature>
<organism evidence="2 3">
    <name type="scientific">Bdellovibrio bacteriovorus (strain ATCC 15356 / DSM 50701 / NCIMB 9529 / HD100)</name>
    <dbReference type="NCBI Taxonomy" id="264462"/>
    <lineage>
        <taxon>Bacteria</taxon>
        <taxon>Pseudomonadati</taxon>
        <taxon>Bdellovibrionota</taxon>
        <taxon>Bdellovibrionia</taxon>
        <taxon>Bdellovibrionales</taxon>
        <taxon>Pseudobdellovibrionaceae</taxon>
        <taxon>Bdellovibrio</taxon>
    </lineage>
</organism>
<dbReference type="RefSeq" id="WP_011164885.1">
    <property type="nucleotide sequence ID" value="NC_005363.1"/>
</dbReference>
<dbReference type="PANTHER" id="PTHR30619:SF1">
    <property type="entry name" value="RECOMBINATION PROTEIN 2"/>
    <property type="match status" value="1"/>
</dbReference>
<reference evidence="2 3" key="1">
    <citation type="journal article" date="2004" name="Science">
        <title>A predator unmasked: life cycle of Bdellovibrio bacteriovorus from a genomic perspective.</title>
        <authorList>
            <person name="Rendulic S."/>
            <person name="Jagtap P."/>
            <person name="Rosinus A."/>
            <person name="Eppinger M."/>
            <person name="Baar C."/>
            <person name="Lanz C."/>
            <person name="Keller H."/>
            <person name="Lambert C."/>
            <person name="Evans K.J."/>
            <person name="Goesmann A."/>
            <person name="Meyer F."/>
            <person name="Sockett R.E."/>
            <person name="Schuster S.C."/>
        </authorList>
    </citation>
    <scope>NUCLEOTIDE SEQUENCE [LARGE SCALE GENOMIC DNA]</scope>
    <source>
        <strain evidence="3">ATCC 15356 / DSM 50701 / NCIMB 9529 / HD100</strain>
    </source>
</reference>
<gene>
    <name evidence="2" type="primary">comA</name>
    <name evidence="2" type="ordered locus">Bd2476</name>
</gene>
<dbReference type="InterPro" id="IPR036866">
    <property type="entry name" value="RibonucZ/Hydroxyglut_hydro"/>
</dbReference>
<dbReference type="Proteomes" id="UP000008080">
    <property type="component" value="Chromosome"/>
</dbReference>
<proteinExistence type="predicted"/>
<sequence length="243" mass="27711">MSLIFFLLILFSASPVKHALSGHYYVVWNVGQGQWISEISAVRCRHFDMGGEFFPWKRIHFACAEKENQVFLSHWDWDHIGALSKSFQLKQLHGLCLALPPLGKSSRYKQQLVSALPLCLQKDLPVWTPALHKDSNAESHILRSGPLLLPGDSPKSQELLWRHRPWIAATRVLILGHHGSKTSTSQELLDVLPGLKLSIASARWPRYRHPHPTVVARLKHKKVPLLKTEDWGNLWLEQVNTAK</sequence>
<dbReference type="AlphaFoldDB" id="Q6MKC5"/>
<keyword evidence="2" id="KW-0378">Hydrolase</keyword>
<dbReference type="STRING" id="264462.Bd2476"/>
<dbReference type="Gene3D" id="3.60.15.10">
    <property type="entry name" value="Ribonuclease Z/Hydroxyacylglutathione hydrolase-like"/>
    <property type="match status" value="1"/>
</dbReference>
<dbReference type="InterPro" id="IPR052159">
    <property type="entry name" value="Competence_DNA_uptake"/>
</dbReference>
<dbReference type="GO" id="GO:0016787">
    <property type="term" value="F:hydrolase activity"/>
    <property type="evidence" value="ECO:0007669"/>
    <property type="project" value="UniProtKB-KW"/>
</dbReference>
<feature type="signal peptide" evidence="1">
    <location>
        <begin position="1"/>
        <end position="18"/>
    </location>
</feature>
<dbReference type="eggNOG" id="COG2333">
    <property type="taxonomic scope" value="Bacteria"/>
</dbReference>
<dbReference type="GeneID" id="93013385"/>